<organism evidence="1 2">
    <name type="scientific">Moraxella caprae</name>
    <dbReference type="NCBI Taxonomy" id="90240"/>
    <lineage>
        <taxon>Bacteria</taxon>
        <taxon>Pseudomonadati</taxon>
        <taxon>Pseudomonadota</taxon>
        <taxon>Gammaproteobacteria</taxon>
        <taxon>Moraxellales</taxon>
        <taxon>Moraxellaceae</taxon>
        <taxon>Moraxella</taxon>
    </lineage>
</organism>
<keyword evidence="2" id="KW-1185">Reference proteome</keyword>
<proteinExistence type="predicted"/>
<name>A0A378R2F9_9GAMM</name>
<dbReference type="STRING" id="1122244.GCA_000426885_01815"/>
<protein>
    <submittedName>
        <fullName evidence="1">Uncharacterized protein</fullName>
    </submittedName>
</protein>
<sequence length="90" mass="10075">MITATVSTNEYGQITFPAWFFEKIGVKQGSPLTINFDENGRSVEFLLPNTSNDEQDETKPEFKSGFGMVKTHLSAKDLDVDVAQFARDIL</sequence>
<dbReference type="Proteomes" id="UP000254065">
    <property type="component" value="Unassembled WGS sequence"/>
</dbReference>
<evidence type="ECO:0000313" key="1">
    <source>
        <dbReference type="EMBL" id="STZ09425.1"/>
    </source>
</evidence>
<dbReference type="EMBL" id="UGQB01000004">
    <property type="protein sequence ID" value="STZ09425.1"/>
    <property type="molecule type" value="Genomic_DNA"/>
</dbReference>
<dbReference type="AlphaFoldDB" id="A0A378R2F9"/>
<gene>
    <name evidence="1" type="ORF">NCTC12877_02441</name>
</gene>
<accession>A0A378R2F9</accession>
<evidence type="ECO:0000313" key="2">
    <source>
        <dbReference type="Proteomes" id="UP000254065"/>
    </source>
</evidence>
<reference evidence="1 2" key="1">
    <citation type="submission" date="2018-06" db="EMBL/GenBank/DDBJ databases">
        <authorList>
            <consortium name="Pathogen Informatics"/>
            <person name="Doyle S."/>
        </authorList>
    </citation>
    <scope>NUCLEOTIDE SEQUENCE [LARGE SCALE GENOMIC DNA]</scope>
    <source>
        <strain evidence="1 2">NCTC12877</strain>
    </source>
</reference>